<reference evidence="11 12" key="1">
    <citation type="journal article" date="2014" name="BMC Genomics">
        <title>Comparative genome sequencing reveals chemotype-specific gene clusters in the toxigenic black mold Stachybotrys.</title>
        <authorList>
            <person name="Semeiks J."/>
            <person name="Borek D."/>
            <person name="Otwinowski Z."/>
            <person name="Grishin N.V."/>
        </authorList>
    </citation>
    <scope>NUCLEOTIDE SEQUENCE [LARGE SCALE GENOMIC DNA]</scope>
    <source>
        <strain evidence="11 12">IBT 40285</strain>
    </source>
</reference>
<evidence type="ECO:0000313" key="11">
    <source>
        <dbReference type="EMBL" id="KFA68472.1"/>
    </source>
</evidence>
<dbReference type="InterPro" id="IPR031127">
    <property type="entry name" value="E3_UB_ligase_RBR"/>
</dbReference>
<keyword evidence="8" id="KW-0862">Zinc</keyword>
<proteinExistence type="predicted"/>
<keyword evidence="4" id="KW-0479">Metal-binding</keyword>
<dbReference type="Gene3D" id="1.20.120.1750">
    <property type="match status" value="1"/>
</dbReference>
<evidence type="ECO:0000256" key="3">
    <source>
        <dbReference type="ARBA" id="ARBA00022679"/>
    </source>
</evidence>
<dbReference type="GO" id="GO:0061630">
    <property type="term" value="F:ubiquitin protein ligase activity"/>
    <property type="evidence" value="ECO:0007669"/>
    <property type="project" value="UniProtKB-EC"/>
</dbReference>
<dbReference type="InParanoid" id="A0A084QWY7"/>
<organism evidence="11 12">
    <name type="scientific">Stachybotrys chlorohalonatus (strain IBT 40285)</name>
    <dbReference type="NCBI Taxonomy" id="1283841"/>
    <lineage>
        <taxon>Eukaryota</taxon>
        <taxon>Fungi</taxon>
        <taxon>Dikarya</taxon>
        <taxon>Ascomycota</taxon>
        <taxon>Pezizomycotina</taxon>
        <taxon>Sordariomycetes</taxon>
        <taxon>Hypocreomycetidae</taxon>
        <taxon>Hypocreales</taxon>
        <taxon>Stachybotryaceae</taxon>
        <taxon>Stachybotrys</taxon>
    </lineage>
</organism>
<dbReference type="AlphaFoldDB" id="A0A084QWY7"/>
<dbReference type="OMA" id="HIACLAC"/>
<gene>
    <name evidence="11" type="ORF">S40285_08311</name>
</gene>
<accession>A0A084QWY7</accession>
<keyword evidence="7" id="KW-0833">Ubl conjugation pathway</keyword>
<comment type="catalytic activity">
    <reaction evidence="1">
        <text>[E2 ubiquitin-conjugating enzyme]-S-ubiquitinyl-L-cysteine + [acceptor protein]-L-lysine = [E2 ubiquitin-conjugating enzyme]-L-cysteine + [acceptor protein]-N(6)-ubiquitinyl-L-lysine.</text>
        <dbReference type="EC" id="2.3.2.31"/>
    </reaction>
</comment>
<dbReference type="PROSITE" id="PS00518">
    <property type="entry name" value="ZF_RING_1"/>
    <property type="match status" value="1"/>
</dbReference>
<sequence length="358" mass="40328">MATPLPDEQNHQQMPWPQGGNGTITGNAWYSNVDGEDRDVTINLEDNEPESFAKEILDQMGAPHPKPAAQPNSHRPAEEMQQNTSTTEPRDPDEPLRTMQCVGCQEEHVVGTILEAPCGHSYCRACLVIMFTKTLTNESLFPPNCCQQDLPTDGFAEILPATLLVEFIAKAVEYGTSNKIYCHRQQCSAFIPKEDIYRGIAWCPKCRQATCADCKAAPHLEKDCPPDKDEEMVLSLARREGWIRCNDCNHVIEHISGCNHMTCICHYEFCYRCAEPWGTCECPEYGNRGIPRDVDLDDWLPRADPRYVIWYLDDGSDGSIDEDDDNMSADEDEEEYYEPSESNDGSVAEEDVEGDVIM</sequence>
<dbReference type="SUPFAM" id="SSF57850">
    <property type="entry name" value="RING/U-box"/>
    <property type="match status" value="2"/>
</dbReference>
<dbReference type="Pfam" id="PF01485">
    <property type="entry name" value="IBR"/>
    <property type="match status" value="2"/>
</dbReference>
<keyword evidence="3" id="KW-0808">Transferase</keyword>
<feature type="compositionally biased region" description="Acidic residues" evidence="9">
    <location>
        <begin position="347"/>
        <end position="358"/>
    </location>
</feature>
<evidence type="ECO:0000259" key="10">
    <source>
        <dbReference type="PROSITE" id="PS51873"/>
    </source>
</evidence>
<keyword evidence="5" id="KW-0677">Repeat</keyword>
<protein>
    <recommendedName>
        <fullName evidence="2">RBR-type E3 ubiquitin transferase</fullName>
        <ecNumber evidence="2">2.3.2.31</ecNumber>
    </recommendedName>
</protein>
<evidence type="ECO:0000256" key="5">
    <source>
        <dbReference type="ARBA" id="ARBA00022737"/>
    </source>
</evidence>
<dbReference type="InterPro" id="IPR044066">
    <property type="entry name" value="TRIAD_supradom"/>
</dbReference>
<feature type="domain" description="RING-type" evidence="10">
    <location>
        <begin position="97"/>
        <end position="296"/>
    </location>
</feature>
<dbReference type="PANTHER" id="PTHR11685">
    <property type="entry name" value="RBR FAMILY RING FINGER AND IBR DOMAIN-CONTAINING"/>
    <property type="match status" value="1"/>
</dbReference>
<feature type="compositionally biased region" description="Acidic residues" evidence="9">
    <location>
        <begin position="315"/>
        <end position="338"/>
    </location>
</feature>
<dbReference type="HOGENOM" id="CLU_772012_0_0_1"/>
<dbReference type="Proteomes" id="UP000028524">
    <property type="component" value="Unassembled WGS sequence"/>
</dbReference>
<name>A0A084QWY7_STAC4</name>
<dbReference type="InterPro" id="IPR002867">
    <property type="entry name" value="IBR_dom"/>
</dbReference>
<dbReference type="OrthoDB" id="10009520at2759"/>
<feature type="region of interest" description="Disordered" evidence="9">
    <location>
        <begin position="315"/>
        <end position="358"/>
    </location>
</feature>
<evidence type="ECO:0000256" key="6">
    <source>
        <dbReference type="ARBA" id="ARBA00022771"/>
    </source>
</evidence>
<dbReference type="PROSITE" id="PS51873">
    <property type="entry name" value="TRIAD"/>
    <property type="match status" value="1"/>
</dbReference>
<dbReference type="InterPro" id="IPR017907">
    <property type="entry name" value="Znf_RING_CS"/>
</dbReference>
<dbReference type="EC" id="2.3.2.31" evidence="2"/>
<evidence type="ECO:0000256" key="8">
    <source>
        <dbReference type="ARBA" id="ARBA00022833"/>
    </source>
</evidence>
<keyword evidence="12" id="KW-1185">Reference proteome</keyword>
<dbReference type="InterPro" id="IPR013083">
    <property type="entry name" value="Znf_RING/FYVE/PHD"/>
</dbReference>
<evidence type="ECO:0000256" key="9">
    <source>
        <dbReference type="SAM" id="MobiDB-lite"/>
    </source>
</evidence>
<keyword evidence="6" id="KW-0863">Zinc-finger</keyword>
<dbReference type="GO" id="GO:0016567">
    <property type="term" value="P:protein ubiquitination"/>
    <property type="evidence" value="ECO:0007669"/>
    <property type="project" value="InterPro"/>
</dbReference>
<dbReference type="SMART" id="SM00647">
    <property type="entry name" value="IBR"/>
    <property type="match status" value="2"/>
</dbReference>
<dbReference type="STRING" id="1283841.A0A084QWY7"/>
<evidence type="ECO:0000313" key="12">
    <source>
        <dbReference type="Proteomes" id="UP000028524"/>
    </source>
</evidence>
<dbReference type="EMBL" id="KL659848">
    <property type="protein sequence ID" value="KFA68472.1"/>
    <property type="molecule type" value="Genomic_DNA"/>
</dbReference>
<evidence type="ECO:0000256" key="7">
    <source>
        <dbReference type="ARBA" id="ARBA00022786"/>
    </source>
</evidence>
<evidence type="ECO:0000256" key="2">
    <source>
        <dbReference type="ARBA" id="ARBA00012251"/>
    </source>
</evidence>
<dbReference type="GO" id="GO:0008270">
    <property type="term" value="F:zinc ion binding"/>
    <property type="evidence" value="ECO:0007669"/>
    <property type="project" value="UniProtKB-KW"/>
</dbReference>
<evidence type="ECO:0000256" key="1">
    <source>
        <dbReference type="ARBA" id="ARBA00001798"/>
    </source>
</evidence>
<evidence type="ECO:0000256" key="4">
    <source>
        <dbReference type="ARBA" id="ARBA00022723"/>
    </source>
</evidence>
<feature type="region of interest" description="Disordered" evidence="9">
    <location>
        <begin position="1"/>
        <end position="33"/>
    </location>
</feature>
<dbReference type="Gene3D" id="3.30.40.10">
    <property type="entry name" value="Zinc/RING finger domain, C3HC4 (zinc finger)"/>
    <property type="match status" value="1"/>
</dbReference>
<feature type="region of interest" description="Disordered" evidence="9">
    <location>
        <begin position="61"/>
        <end position="95"/>
    </location>
</feature>
<dbReference type="CDD" id="cd22584">
    <property type="entry name" value="Rcat_RBR_unk"/>
    <property type="match status" value="1"/>
</dbReference>